<reference evidence="2 3" key="1">
    <citation type="submission" date="2019-04" db="EMBL/GenBank/DDBJ databases">
        <title>Microbes associate with the intestines of laboratory mice.</title>
        <authorList>
            <person name="Navarre W."/>
            <person name="Wong E."/>
            <person name="Huang K.C."/>
            <person name="Tropini C."/>
            <person name="Ng K."/>
            <person name="Yu B."/>
        </authorList>
    </citation>
    <scope>NUCLEOTIDE SEQUENCE [LARGE SCALE GENOMIC DNA]</scope>
    <source>
        <strain evidence="2 3">NM83_B4-11</strain>
    </source>
</reference>
<gene>
    <name evidence="2" type="ORF">E5988_10865</name>
</gene>
<evidence type="ECO:0000313" key="3">
    <source>
        <dbReference type="Proteomes" id="UP000308038"/>
    </source>
</evidence>
<proteinExistence type="predicted"/>
<keyword evidence="1" id="KW-0732">Signal</keyword>
<feature type="chain" id="PRO_5047075259" description="DUF1570 domain-containing protein" evidence="1">
    <location>
        <begin position="22"/>
        <end position="508"/>
    </location>
</feature>
<feature type="signal peptide" evidence="1">
    <location>
        <begin position="1"/>
        <end position="21"/>
    </location>
</feature>
<sequence length="508" mass="56601">MTWGKLAALCGAILAATPAAAEWLEASSRHFVLYSDTSEKMIRRQSEALERLDWGLRRFAKVQDEPEIASRKVTVFLIDDSQVRSLCGCQNVGGFYQTRVSGSIAFSGKASSFGDNGIGQMVLFHEYAHHFMFASYDLAFPAWYTEGFAEFASTMRIKDDSAQIGVPAQHRARGLFQGQRFRVPEMFDPTLRSRLGSAERQDAFYGRGWLLTHYLTFKPERYREFQQYLRLLNSGTPSVAAAEQSFGDLGALSIEVDRYLAGSRMPAMTMMYDGNVLPAARVRRLSAGEADMIDLRMRSIRGVTKTEAAKLYARAAPIAAKYADDALVQGWLAEMAFDAEQYDAAVAAAEQAIARDARSVQAHMYRGAALLRQLKQGNVKDAAQWDRARRSIIAANRSDPDDAEPLWWFWLSFQMQEREPTPSAIKGLYRAQELTPQDWGVRMAAAVARIEAKEWAEAKRLLRPVAYHPHAPEDNPALAMLTAIEAGKSGSEIRAVGEVKTEATGEQP</sequence>
<dbReference type="Proteomes" id="UP000308038">
    <property type="component" value="Unassembled WGS sequence"/>
</dbReference>
<organism evidence="2 3">
    <name type="scientific">Sphingomonas olei</name>
    <dbReference type="NCBI Taxonomy" id="1886787"/>
    <lineage>
        <taxon>Bacteria</taxon>
        <taxon>Pseudomonadati</taxon>
        <taxon>Pseudomonadota</taxon>
        <taxon>Alphaproteobacteria</taxon>
        <taxon>Sphingomonadales</taxon>
        <taxon>Sphingomonadaceae</taxon>
        <taxon>Sphingomonas</taxon>
    </lineage>
</organism>
<evidence type="ECO:0000313" key="2">
    <source>
        <dbReference type="EMBL" id="THG39659.1"/>
    </source>
</evidence>
<keyword evidence="3" id="KW-1185">Reference proteome</keyword>
<accession>A0ABY2QGD5</accession>
<dbReference type="Gene3D" id="1.25.40.10">
    <property type="entry name" value="Tetratricopeptide repeat domain"/>
    <property type="match status" value="1"/>
</dbReference>
<dbReference type="EMBL" id="SSTI01000007">
    <property type="protein sequence ID" value="THG39659.1"/>
    <property type="molecule type" value="Genomic_DNA"/>
</dbReference>
<protein>
    <recommendedName>
        <fullName evidence="4">DUF1570 domain-containing protein</fullName>
    </recommendedName>
</protein>
<dbReference type="SUPFAM" id="SSF48452">
    <property type="entry name" value="TPR-like"/>
    <property type="match status" value="1"/>
</dbReference>
<evidence type="ECO:0008006" key="4">
    <source>
        <dbReference type="Google" id="ProtNLM"/>
    </source>
</evidence>
<comment type="caution">
    <text evidence="2">The sequence shown here is derived from an EMBL/GenBank/DDBJ whole genome shotgun (WGS) entry which is preliminary data.</text>
</comment>
<dbReference type="RefSeq" id="WP_136451692.1">
    <property type="nucleotide sequence ID" value="NZ_SSTI01000007.1"/>
</dbReference>
<name>A0ABY2QGD5_9SPHN</name>
<evidence type="ECO:0000256" key="1">
    <source>
        <dbReference type="SAM" id="SignalP"/>
    </source>
</evidence>
<dbReference type="InterPro" id="IPR011990">
    <property type="entry name" value="TPR-like_helical_dom_sf"/>
</dbReference>